<keyword evidence="4" id="KW-0238">DNA-binding</keyword>
<dbReference type="Proteomes" id="UP000520767">
    <property type="component" value="Unassembled WGS sequence"/>
</dbReference>
<dbReference type="GO" id="GO:0003700">
    <property type="term" value="F:DNA-binding transcription factor activity"/>
    <property type="evidence" value="ECO:0007669"/>
    <property type="project" value="InterPro"/>
</dbReference>
<dbReference type="InterPro" id="IPR000835">
    <property type="entry name" value="HTH_MarR-typ"/>
</dbReference>
<proteinExistence type="predicted"/>
<evidence type="ECO:0000259" key="3">
    <source>
        <dbReference type="PROSITE" id="PS51186"/>
    </source>
</evidence>
<accession>A0A7W7VDX2</accession>
<evidence type="ECO:0000313" key="5">
    <source>
        <dbReference type="Proteomes" id="UP000520767"/>
    </source>
</evidence>
<dbReference type="GO" id="GO:0003677">
    <property type="term" value="F:DNA binding"/>
    <property type="evidence" value="ECO:0007669"/>
    <property type="project" value="UniProtKB-KW"/>
</dbReference>
<dbReference type="PANTHER" id="PTHR13947:SF37">
    <property type="entry name" value="LD18367P"/>
    <property type="match status" value="1"/>
</dbReference>
<comment type="caution">
    <text evidence="4">The sequence shown here is derived from an EMBL/GenBank/DDBJ whole genome shotgun (WGS) entry which is preliminary data.</text>
</comment>
<keyword evidence="5" id="KW-1185">Reference proteome</keyword>
<dbReference type="InterPro" id="IPR036390">
    <property type="entry name" value="WH_DNA-bd_sf"/>
</dbReference>
<dbReference type="PROSITE" id="PS50995">
    <property type="entry name" value="HTH_MARR_2"/>
    <property type="match status" value="1"/>
</dbReference>
<dbReference type="InterPro" id="IPR050769">
    <property type="entry name" value="NAT_camello-type"/>
</dbReference>
<dbReference type="Gene3D" id="3.40.630.30">
    <property type="match status" value="1"/>
</dbReference>
<dbReference type="InterPro" id="IPR000182">
    <property type="entry name" value="GNAT_dom"/>
</dbReference>
<dbReference type="PANTHER" id="PTHR13947">
    <property type="entry name" value="GNAT FAMILY N-ACETYLTRANSFERASE"/>
    <property type="match status" value="1"/>
</dbReference>
<reference evidence="4 5" key="1">
    <citation type="submission" date="2020-08" db="EMBL/GenBank/DDBJ databases">
        <title>Genomic Encyclopedia of Type Strains, Phase III (KMG-III): the genomes of soil and plant-associated and newly described type strains.</title>
        <authorList>
            <person name="Whitman W."/>
        </authorList>
    </citation>
    <scope>NUCLEOTIDE SEQUENCE [LARGE SCALE GENOMIC DNA]</scope>
    <source>
        <strain evidence="4 5">CECT 8960</strain>
    </source>
</reference>
<dbReference type="AlphaFoldDB" id="A0A7W7VDX2"/>
<sequence length="273" mass="30717">MTEARVLFELGQRDETEVSALRQVTGLDAGYLSRLLSRFEDNGFVRRGKSGADARRQVIRLTNKGQDAFRVLDTKSAGQIRELLADLTEEEQVRLIEAMEMIRNRVDRPTSRPDVALRDPAPGDWGWVIERNGALYAAEHGFDSSYEALVARIVAGYLDKHDPELERAWIAELNGERVGAIFCVRDDQKPGTAKLRLLHVEPSARGAGVGSVLVEECVRFARTVGYREMELWTVSLLAPARRIYQRAGFTLAEEDTALRFGQELTGQTWRLTL</sequence>
<dbReference type="PRINTS" id="PR00598">
    <property type="entry name" value="HTHMARR"/>
</dbReference>
<dbReference type="Pfam" id="PF00583">
    <property type="entry name" value="Acetyltransf_1"/>
    <property type="match status" value="1"/>
</dbReference>
<dbReference type="SUPFAM" id="SSF46785">
    <property type="entry name" value="Winged helix' DNA-binding domain"/>
    <property type="match status" value="1"/>
</dbReference>
<dbReference type="CDD" id="cd04301">
    <property type="entry name" value="NAT_SF"/>
    <property type="match status" value="1"/>
</dbReference>
<dbReference type="InterPro" id="IPR016181">
    <property type="entry name" value="Acyl_CoA_acyltransferase"/>
</dbReference>
<feature type="domain" description="N-acetyltransferase" evidence="3">
    <location>
        <begin position="115"/>
        <end position="273"/>
    </location>
</feature>
<protein>
    <submittedName>
        <fullName evidence="4">DNA-binding MarR family transcriptional regulator/N-acetylglutamate synthase-like GNAT family acetyltransferase</fullName>
    </submittedName>
</protein>
<dbReference type="Pfam" id="PF12802">
    <property type="entry name" value="MarR_2"/>
    <property type="match status" value="1"/>
</dbReference>
<dbReference type="SUPFAM" id="SSF55729">
    <property type="entry name" value="Acyl-CoA N-acyltransferases (Nat)"/>
    <property type="match status" value="1"/>
</dbReference>
<feature type="domain" description="HTH marR-type" evidence="2">
    <location>
        <begin position="1"/>
        <end position="104"/>
    </location>
</feature>
<dbReference type="Gene3D" id="1.10.10.10">
    <property type="entry name" value="Winged helix-like DNA-binding domain superfamily/Winged helix DNA-binding domain"/>
    <property type="match status" value="1"/>
</dbReference>
<keyword evidence="1 4" id="KW-0808">Transferase</keyword>
<evidence type="ECO:0000256" key="1">
    <source>
        <dbReference type="ARBA" id="ARBA00022679"/>
    </source>
</evidence>
<dbReference type="EMBL" id="JACHJQ010000003">
    <property type="protein sequence ID" value="MBB4906628.1"/>
    <property type="molecule type" value="Genomic_DNA"/>
</dbReference>
<evidence type="ECO:0000313" key="4">
    <source>
        <dbReference type="EMBL" id="MBB4906628.1"/>
    </source>
</evidence>
<gene>
    <name evidence="4" type="ORF">FHR82_002848</name>
</gene>
<name>A0A7W7VDX2_9PSEU</name>
<dbReference type="PROSITE" id="PS51186">
    <property type="entry name" value="GNAT"/>
    <property type="match status" value="1"/>
</dbReference>
<organism evidence="4 5">
    <name type="scientific">Actinophytocola algeriensis</name>
    <dbReference type="NCBI Taxonomy" id="1768010"/>
    <lineage>
        <taxon>Bacteria</taxon>
        <taxon>Bacillati</taxon>
        <taxon>Actinomycetota</taxon>
        <taxon>Actinomycetes</taxon>
        <taxon>Pseudonocardiales</taxon>
        <taxon>Pseudonocardiaceae</taxon>
    </lineage>
</organism>
<evidence type="ECO:0000259" key="2">
    <source>
        <dbReference type="PROSITE" id="PS50995"/>
    </source>
</evidence>
<dbReference type="InterPro" id="IPR036388">
    <property type="entry name" value="WH-like_DNA-bd_sf"/>
</dbReference>
<dbReference type="SMART" id="SM00347">
    <property type="entry name" value="HTH_MARR"/>
    <property type="match status" value="1"/>
</dbReference>
<dbReference type="GO" id="GO:0008080">
    <property type="term" value="F:N-acetyltransferase activity"/>
    <property type="evidence" value="ECO:0007669"/>
    <property type="project" value="InterPro"/>
</dbReference>